<accession>A0A6N2WJX9</accession>
<sequence>MQQRKKINFEGQNIYIGIDVHLKNWSVTTITQSGYKKTHSQNSSARELFEHLRKHYPGGKYLAVYESGFTGFSTYYALKEYGIDCMVIHAADVPTTQYESVMKSDSMDSDKLAKALKTGTLKGIYVHRRENLDARGVVRLRKTLQTQLGGYKSRVKHLLYNNGIVFPKCFAGKSAHWSKRFMRWLREDVILLLCCIPNN</sequence>
<dbReference type="Pfam" id="PF01548">
    <property type="entry name" value="DEDD_Tnp_IS110"/>
    <property type="match status" value="1"/>
</dbReference>
<feature type="domain" description="Transposase IS110-like N-terminal" evidence="1">
    <location>
        <begin position="16"/>
        <end position="159"/>
    </location>
</feature>
<protein>
    <submittedName>
        <fullName evidence="2">Transposase</fullName>
    </submittedName>
</protein>
<evidence type="ECO:0000259" key="1">
    <source>
        <dbReference type="Pfam" id="PF01548"/>
    </source>
</evidence>
<organism evidence="2">
    <name type="scientific">Bacteroides uniformis</name>
    <dbReference type="NCBI Taxonomy" id="820"/>
    <lineage>
        <taxon>Bacteria</taxon>
        <taxon>Pseudomonadati</taxon>
        <taxon>Bacteroidota</taxon>
        <taxon>Bacteroidia</taxon>
        <taxon>Bacteroidales</taxon>
        <taxon>Bacteroidaceae</taxon>
        <taxon>Bacteroides</taxon>
    </lineage>
</organism>
<dbReference type="GO" id="GO:0006313">
    <property type="term" value="P:DNA transposition"/>
    <property type="evidence" value="ECO:0007669"/>
    <property type="project" value="InterPro"/>
</dbReference>
<dbReference type="EMBL" id="CACRTC010000042">
    <property type="protein sequence ID" value="VYT43064.1"/>
    <property type="molecule type" value="Genomic_DNA"/>
</dbReference>
<evidence type="ECO:0000313" key="2">
    <source>
        <dbReference type="EMBL" id="VYT43064.1"/>
    </source>
</evidence>
<dbReference type="InterPro" id="IPR047650">
    <property type="entry name" value="Transpos_IS110"/>
</dbReference>
<dbReference type="RefSeq" id="WP_229079744.1">
    <property type="nucleotide sequence ID" value="NZ_CACRTC010000042.1"/>
</dbReference>
<gene>
    <name evidence="2" type="ORF">BULFYP32_03809</name>
</gene>
<dbReference type="PANTHER" id="PTHR33055">
    <property type="entry name" value="TRANSPOSASE FOR INSERTION SEQUENCE ELEMENT IS1111A"/>
    <property type="match status" value="1"/>
</dbReference>
<dbReference type="GO" id="GO:0004803">
    <property type="term" value="F:transposase activity"/>
    <property type="evidence" value="ECO:0007669"/>
    <property type="project" value="InterPro"/>
</dbReference>
<reference evidence="2" key="1">
    <citation type="submission" date="2019-11" db="EMBL/GenBank/DDBJ databases">
        <authorList>
            <person name="Feng L."/>
        </authorList>
    </citation>
    <scope>NUCLEOTIDE SEQUENCE</scope>
    <source>
        <strain evidence="2">BuniformisLFYP32</strain>
    </source>
</reference>
<dbReference type="GO" id="GO:0003677">
    <property type="term" value="F:DNA binding"/>
    <property type="evidence" value="ECO:0007669"/>
    <property type="project" value="InterPro"/>
</dbReference>
<dbReference type="AlphaFoldDB" id="A0A6N2WJX9"/>
<dbReference type="InterPro" id="IPR002525">
    <property type="entry name" value="Transp_IS110-like_N"/>
</dbReference>
<name>A0A6N2WJX9_BACUN</name>
<proteinExistence type="predicted"/>